<dbReference type="GO" id="GO:0009086">
    <property type="term" value="P:methionine biosynthetic process"/>
    <property type="evidence" value="ECO:0007669"/>
    <property type="project" value="TreeGrafter"/>
</dbReference>
<dbReference type="GO" id="GO:0004414">
    <property type="term" value="F:homoserine O-acetyltransferase activity"/>
    <property type="evidence" value="ECO:0007669"/>
    <property type="project" value="UniProtKB-EC"/>
</dbReference>
<dbReference type="InterPro" id="IPR029058">
    <property type="entry name" value="AB_hydrolase_fold"/>
</dbReference>
<dbReference type="OrthoDB" id="9800754at2"/>
<dbReference type="InterPro" id="IPR000073">
    <property type="entry name" value="AB_hydrolase_1"/>
</dbReference>
<dbReference type="STRING" id="1122170.GCA_000701265_03013"/>
<dbReference type="GO" id="GO:0009092">
    <property type="term" value="P:homoserine metabolic process"/>
    <property type="evidence" value="ECO:0007669"/>
    <property type="project" value="TreeGrafter"/>
</dbReference>
<proteinExistence type="predicted"/>
<sequence length="345" mass="38660">MQGIQSPVTEACPNLLNEANSEQFIIDDFQLNNGQHIKNLKLHVITLGKPKLDAQGEIKNAIMLFHATINDARSFLKPAFASLFQPNGLFDLEKFYIIIPDGIGVGLSSKPSDGLLGTFPEYGYLDQIAAAKTVLNLLQVNHLKLVLGTSMGGMLTWLWGEIHPNSVDALIPIVAMPLPICGLNFIWREIILNAIRHDPLWSNGNYSNDAKPYVWRNTVGPLKAIMLETAAMVQGKEKNRKSSLEKYDELVSSMEHEDPCDLYYIFQSAYDYDPVPKLEDIQAEVFAINFADDLINPPDMIQLPQKKNMNHIVLPGGYGHLGLEHPELWIDSVKQFLESLPDWPV</sequence>
<dbReference type="AlphaFoldDB" id="A0A378LXG3"/>
<dbReference type="PANTHER" id="PTHR32268:SF11">
    <property type="entry name" value="HOMOSERINE O-ACETYLTRANSFERASE"/>
    <property type="match status" value="1"/>
</dbReference>
<dbReference type="SUPFAM" id="SSF53474">
    <property type="entry name" value="alpha/beta-Hydrolases"/>
    <property type="match status" value="1"/>
</dbReference>
<protein>
    <submittedName>
        <fullName evidence="3">Alpha/beta hydrolase</fullName>
        <ecNumber evidence="3">2.3.1.31</ecNumber>
    </submittedName>
</protein>
<accession>A0A378LXG3</accession>
<dbReference type="InterPro" id="IPR008220">
    <property type="entry name" value="HAT_MetX-like"/>
</dbReference>
<evidence type="ECO:0000313" key="4">
    <source>
        <dbReference type="Proteomes" id="UP000255297"/>
    </source>
</evidence>
<dbReference type="GO" id="GO:0016787">
    <property type="term" value="F:hydrolase activity"/>
    <property type="evidence" value="ECO:0007669"/>
    <property type="project" value="UniProtKB-KW"/>
</dbReference>
<dbReference type="Pfam" id="PF00561">
    <property type="entry name" value="Abhydrolase_1"/>
    <property type="match status" value="1"/>
</dbReference>
<keyword evidence="1 3" id="KW-0808">Transferase</keyword>
<evidence type="ECO:0000259" key="2">
    <source>
        <dbReference type="Pfam" id="PF00561"/>
    </source>
</evidence>
<keyword evidence="3" id="KW-0012">Acyltransferase</keyword>
<evidence type="ECO:0000313" key="3">
    <source>
        <dbReference type="EMBL" id="STY31153.1"/>
    </source>
</evidence>
<name>A0A378LXG3_9GAMM</name>
<dbReference type="PANTHER" id="PTHR32268">
    <property type="entry name" value="HOMOSERINE O-ACETYLTRANSFERASE"/>
    <property type="match status" value="1"/>
</dbReference>
<evidence type="ECO:0000256" key="1">
    <source>
        <dbReference type="ARBA" id="ARBA00022679"/>
    </source>
</evidence>
<dbReference type="EC" id="2.3.1.31" evidence="3"/>
<dbReference type="EMBL" id="UGPB01000001">
    <property type="protein sequence ID" value="STY31153.1"/>
    <property type="molecule type" value="Genomic_DNA"/>
</dbReference>
<keyword evidence="3" id="KW-0378">Hydrolase</keyword>
<feature type="domain" description="AB hydrolase-1" evidence="2">
    <location>
        <begin position="61"/>
        <end position="210"/>
    </location>
</feature>
<dbReference type="Proteomes" id="UP000255297">
    <property type="component" value="Unassembled WGS sequence"/>
</dbReference>
<dbReference type="RefSeq" id="WP_051635473.1">
    <property type="nucleotide sequence ID" value="NZ_CAAAIS010000009.1"/>
</dbReference>
<organism evidence="3 4">
    <name type="scientific">Legionella wadsworthii</name>
    <dbReference type="NCBI Taxonomy" id="28088"/>
    <lineage>
        <taxon>Bacteria</taxon>
        <taxon>Pseudomonadati</taxon>
        <taxon>Pseudomonadota</taxon>
        <taxon>Gammaproteobacteria</taxon>
        <taxon>Legionellales</taxon>
        <taxon>Legionellaceae</taxon>
        <taxon>Legionella</taxon>
    </lineage>
</organism>
<keyword evidence="4" id="KW-1185">Reference proteome</keyword>
<reference evidence="3 4" key="1">
    <citation type="submission" date="2018-06" db="EMBL/GenBank/DDBJ databases">
        <authorList>
            <consortium name="Pathogen Informatics"/>
            <person name="Doyle S."/>
        </authorList>
    </citation>
    <scope>NUCLEOTIDE SEQUENCE [LARGE SCALE GENOMIC DNA]</scope>
    <source>
        <strain evidence="3 4">NCTC11532</strain>
    </source>
</reference>
<gene>
    <name evidence="3" type="primary">metX</name>
    <name evidence="3" type="ORF">NCTC11532_02762</name>
</gene>
<dbReference type="Gene3D" id="3.40.50.1820">
    <property type="entry name" value="alpha/beta hydrolase"/>
    <property type="match status" value="1"/>
</dbReference>
<dbReference type="NCBIfam" id="NF005071">
    <property type="entry name" value="PRK06489.1"/>
    <property type="match status" value="1"/>
</dbReference>